<organism evidence="6 7">
    <name type="scientific">Gordonia defluvii</name>
    <dbReference type="NCBI Taxonomy" id="283718"/>
    <lineage>
        <taxon>Bacteria</taxon>
        <taxon>Bacillati</taxon>
        <taxon>Actinomycetota</taxon>
        <taxon>Actinomycetes</taxon>
        <taxon>Mycobacteriales</taxon>
        <taxon>Gordoniaceae</taxon>
        <taxon>Gordonia</taxon>
    </lineage>
</organism>
<sequence>MLTTGFPAGMFQTNCYLVSADAVPGGPGGDAVIIDPGQDSADQVDKLCAEYQLTPVAVLLTHGHLDHTWNAAAVCERYGIPCYIHPADRSMLTDPGKGMGRTLGAVIGALKFHEPDKVIEFTDGEDVVLAGLRFTVDLAPGHTQGSVLLGVDLPDADGAPDPGAPPARACFSGDVLFQGSIGRTDLPGGNHQQLLDSIAARLLPLRDDTVVLPGHGPQTTIGTERATNPFLVDIGGSGEPTNTSKGRFGL</sequence>
<accession>A0ABP6LMP0</accession>
<gene>
    <name evidence="6" type="ORF">GCM10010528_27820</name>
</gene>
<dbReference type="Proteomes" id="UP001501035">
    <property type="component" value="Unassembled WGS sequence"/>
</dbReference>
<keyword evidence="2" id="KW-0479">Metal-binding</keyword>
<dbReference type="CDD" id="cd06262">
    <property type="entry name" value="metallo-hydrolase-like_MBL-fold"/>
    <property type="match status" value="1"/>
</dbReference>
<keyword evidence="7" id="KW-1185">Reference proteome</keyword>
<reference evidence="7" key="1">
    <citation type="journal article" date="2019" name="Int. J. Syst. Evol. Microbiol.">
        <title>The Global Catalogue of Microorganisms (GCM) 10K type strain sequencing project: providing services to taxonomists for standard genome sequencing and annotation.</title>
        <authorList>
            <consortium name="The Broad Institute Genomics Platform"/>
            <consortium name="The Broad Institute Genome Sequencing Center for Infectious Disease"/>
            <person name="Wu L."/>
            <person name="Ma J."/>
        </authorList>
    </citation>
    <scope>NUCLEOTIDE SEQUENCE [LARGE SCALE GENOMIC DNA]</scope>
    <source>
        <strain evidence="7">JCM 14234</strain>
    </source>
</reference>
<keyword evidence="4" id="KW-0862">Zinc</keyword>
<dbReference type="PANTHER" id="PTHR46233">
    <property type="entry name" value="HYDROXYACYLGLUTATHIONE HYDROLASE GLOC"/>
    <property type="match status" value="1"/>
</dbReference>
<evidence type="ECO:0000259" key="5">
    <source>
        <dbReference type="SMART" id="SM00849"/>
    </source>
</evidence>
<evidence type="ECO:0000313" key="7">
    <source>
        <dbReference type="Proteomes" id="UP001501035"/>
    </source>
</evidence>
<feature type="domain" description="Metallo-beta-lactamase" evidence="5">
    <location>
        <begin position="12"/>
        <end position="215"/>
    </location>
</feature>
<dbReference type="Gene3D" id="3.60.15.10">
    <property type="entry name" value="Ribonuclease Z/Hydroxyacylglutathione hydrolase-like"/>
    <property type="match status" value="1"/>
</dbReference>
<comment type="cofactor">
    <cofactor evidence="1">
        <name>Zn(2+)</name>
        <dbReference type="ChEBI" id="CHEBI:29105"/>
    </cofactor>
</comment>
<dbReference type="InterPro" id="IPR001279">
    <property type="entry name" value="Metallo-B-lactamas"/>
</dbReference>
<dbReference type="PANTHER" id="PTHR46233:SF3">
    <property type="entry name" value="HYDROXYACYLGLUTATHIONE HYDROLASE GLOC"/>
    <property type="match status" value="1"/>
</dbReference>
<evidence type="ECO:0000256" key="3">
    <source>
        <dbReference type="ARBA" id="ARBA00022801"/>
    </source>
</evidence>
<dbReference type="RefSeq" id="WP_290705017.1">
    <property type="nucleotide sequence ID" value="NZ_BAAAVS010000057.1"/>
</dbReference>
<evidence type="ECO:0000256" key="1">
    <source>
        <dbReference type="ARBA" id="ARBA00001947"/>
    </source>
</evidence>
<name>A0ABP6LMP0_9ACTN</name>
<evidence type="ECO:0000256" key="2">
    <source>
        <dbReference type="ARBA" id="ARBA00022723"/>
    </source>
</evidence>
<dbReference type="SMART" id="SM00849">
    <property type="entry name" value="Lactamase_B"/>
    <property type="match status" value="1"/>
</dbReference>
<comment type="caution">
    <text evidence="6">The sequence shown here is derived from an EMBL/GenBank/DDBJ whole genome shotgun (WGS) entry which is preliminary data.</text>
</comment>
<keyword evidence="3" id="KW-0378">Hydrolase</keyword>
<proteinExistence type="predicted"/>
<dbReference type="Pfam" id="PF00753">
    <property type="entry name" value="Lactamase_B"/>
    <property type="match status" value="2"/>
</dbReference>
<dbReference type="SUPFAM" id="SSF56281">
    <property type="entry name" value="Metallo-hydrolase/oxidoreductase"/>
    <property type="match status" value="1"/>
</dbReference>
<evidence type="ECO:0000256" key="4">
    <source>
        <dbReference type="ARBA" id="ARBA00022833"/>
    </source>
</evidence>
<dbReference type="InterPro" id="IPR051453">
    <property type="entry name" value="MBL_Glyoxalase_II"/>
</dbReference>
<dbReference type="InterPro" id="IPR036866">
    <property type="entry name" value="RibonucZ/Hydroxyglut_hydro"/>
</dbReference>
<protein>
    <submittedName>
        <fullName evidence="6">MBL fold metallo-hydrolase</fullName>
    </submittedName>
</protein>
<evidence type="ECO:0000313" key="6">
    <source>
        <dbReference type="EMBL" id="GAA3047027.1"/>
    </source>
</evidence>
<dbReference type="EMBL" id="BAAAVS010000057">
    <property type="protein sequence ID" value="GAA3047027.1"/>
    <property type="molecule type" value="Genomic_DNA"/>
</dbReference>